<evidence type="ECO:0000259" key="2">
    <source>
        <dbReference type="Pfam" id="PF03795"/>
    </source>
</evidence>
<dbReference type="InterPro" id="IPR011008">
    <property type="entry name" value="Dimeric_a/b-barrel"/>
</dbReference>
<organism evidence="3 4">
    <name type="scientific">Mesorhizobium marinum</name>
    <dbReference type="NCBI Taxonomy" id="3228790"/>
    <lineage>
        <taxon>Bacteria</taxon>
        <taxon>Pseudomonadati</taxon>
        <taxon>Pseudomonadota</taxon>
        <taxon>Alphaproteobacteria</taxon>
        <taxon>Hyphomicrobiales</taxon>
        <taxon>Phyllobacteriaceae</taxon>
        <taxon>Mesorhizobium</taxon>
    </lineage>
</organism>
<sequence length="101" mass="11080">MLFALVCKDKPDHLQVRLDNRPAHLEFLRKLNDAGKLKFAGPFLDDEGKSTGTLAVIEAADKLEAAKIGADDPYAKAGLFESVSIRAWTWVFNNPANPSNP</sequence>
<accession>A0ABV3QXT3</accession>
<dbReference type="NCBIfam" id="NF009502">
    <property type="entry name" value="PRK12863.1-1"/>
    <property type="match status" value="1"/>
</dbReference>
<dbReference type="PANTHER" id="PTHR33606">
    <property type="entry name" value="PROTEIN YCII"/>
    <property type="match status" value="1"/>
</dbReference>
<evidence type="ECO:0000313" key="3">
    <source>
        <dbReference type="EMBL" id="MEW9805864.1"/>
    </source>
</evidence>
<comment type="similarity">
    <text evidence="1">Belongs to the YciI family.</text>
</comment>
<comment type="caution">
    <text evidence="3">The sequence shown here is derived from an EMBL/GenBank/DDBJ whole genome shotgun (WGS) entry which is preliminary data.</text>
</comment>
<name>A0ABV3QXT3_9HYPH</name>
<dbReference type="RefSeq" id="WP_367722943.1">
    <property type="nucleotide sequence ID" value="NZ_JBFOCI010000002.1"/>
</dbReference>
<feature type="domain" description="YCII-related" evidence="2">
    <location>
        <begin position="1"/>
        <end position="89"/>
    </location>
</feature>
<dbReference type="PANTHER" id="PTHR33606:SF3">
    <property type="entry name" value="PROTEIN YCII"/>
    <property type="match status" value="1"/>
</dbReference>
<evidence type="ECO:0000313" key="4">
    <source>
        <dbReference type="Proteomes" id="UP001556196"/>
    </source>
</evidence>
<reference evidence="3 4" key="1">
    <citation type="submission" date="2024-06" db="EMBL/GenBank/DDBJ databases">
        <authorList>
            <person name="Tuo L."/>
        </authorList>
    </citation>
    <scope>NUCLEOTIDE SEQUENCE [LARGE SCALE GENOMIC DNA]</scope>
    <source>
        <strain evidence="3 4">ZMM04-5</strain>
    </source>
</reference>
<evidence type="ECO:0000256" key="1">
    <source>
        <dbReference type="ARBA" id="ARBA00007689"/>
    </source>
</evidence>
<dbReference type="InterPro" id="IPR005545">
    <property type="entry name" value="YCII"/>
</dbReference>
<dbReference type="EMBL" id="JBFOCI010000002">
    <property type="protein sequence ID" value="MEW9805864.1"/>
    <property type="molecule type" value="Genomic_DNA"/>
</dbReference>
<dbReference type="Gene3D" id="3.30.70.1060">
    <property type="entry name" value="Dimeric alpha+beta barrel"/>
    <property type="match status" value="1"/>
</dbReference>
<dbReference type="SUPFAM" id="SSF54909">
    <property type="entry name" value="Dimeric alpha+beta barrel"/>
    <property type="match status" value="1"/>
</dbReference>
<dbReference type="Proteomes" id="UP001556196">
    <property type="component" value="Unassembled WGS sequence"/>
</dbReference>
<gene>
    <name evidence="3" type="ORF">ABUE31_07715</name>
</gene>
<dbReference type="InterPro" id="IPR051807">
    <property type="entry name" value="Sec-metab_biosynth-assoc"/>
</dbReference>
<dbReference type="Pfam" id="PF03795">
    <property type="entry name" value="YCII"/>
    <property type="match status" value="1"/>
</dbReference>
<proteinExistence type="inferred from homology"/>
<keyword evidence="4" id="KW-1185">Reference proteome</keyword>
<protein>
    <submittedName>
        <fullName evidence="3">YciI-like protein</fullName>
    </submittedName>
</protein>